<organism evidence="1 2">
    <name type="scientific">Avena sativa</name>
    <name type="common">Oat</name>
    <dbReference type="NCBI Taxonomy" id="4498"/>
    <lineage>
        <taxon>Eukaryota</taxon>
        <taxon>Viridiplantae</taxon>
        <taxon>Streptophyta</taxon>
        <taxon>Embryophyta</taxon>
        <taxon>Tracheophyta</taxon>
        <taxon>Spermatophyta</taxon>
        <taxon>Magnoliopsida</taxon>
        <taxon>Liliopsida</taxon>
        <taxon>Poales</taxon>
        <taxon>Poaceae</taxon>
        <taxon>BOP clade</taxon>
        <taxon>Pooideae</taxon>
        <taxon>Poodae</taxon>
        <taxon>Poeae</taxon>
        <taxon>Poeae Chloroplast Group 1 (Aveneae type)</taxon>
        <taxon>Aveninae</taxon>
        <taxon>Avena</taxon>
    </lineage>
</organism>
<reference evidence="1" key="2">
    <citation type="submission" date="2025-09" db="UniProtKB">
        <authorList>
            <consortium name="EnsemblPlants"/>
        </authorList>
    </citation>
    <scope>IDENTIFICATION</scope>
</reference>
<dbReference type="EnsemblPlants" id="AVESA.00010b.r2.1AG0007870.1">
    <property type="protein sequence ID" value="AVESA.00010b.r2.1AG0007870.1.CDS.1"/>
    <property type="gene ID" value="AVESA.00010b.r2.1AG0007870"/>
</dbReference>
<sequence>MERSSSKNMATTKAMASSLVILLAAILLATASVQARHDSLPTPPAEAPALVRLAGGQCPREGVAELRLCPSILVSYIGGRNTYNGELCCLRIRRKPIADAVACLCANFFFPGFGDDGVDVAAQVNTVLDLCGIARVPDLVCIQGSA</sequence>
<evidence type="ECO:0000313" key="2">
    <source>
        <dbReference type="Proteomes" id="UP001732700"/>
    </source>
</evidence>
<reference evidence="1" key="1">
    <citation type="submission" date="2021-05" db="EMBL/GenBank/DDBJ databases">
        <authorList>
            <person name="Scholz U."/>
            <person name="Mascher M."/>
            <person name="Fiebig A."/>
        </authorList>
    </citation>
    <scope>NUCLEOTIDE SEQUENCE [LARGE SCALE GENOMIC DNA]</scope>
</reference>
<dbReference type="Proteomes" id="UP001732700">
    <property type="component" value="Chromosome 1A"/>
</dbReference>
<keyword evidence="2" id="KW-1185">Reference proteome</keyword>
<name>A0ACD5T806_AVESA</name>
<proteinExistence type="predicted"/>
<evidence type="ECO:0000313" key="1">
    <source>
        <dbReference type="EnsemblPlants" id="AVESA.00010b.r2.1AG0007870.1.CDS.1"/>
    </source>
</evidence>
<protein>
    <submittedName>
        <fullName evidence="1">Uncharacterized protein</fullName>
    </submittedName>
</protein>
<accession>A0ACD5T806</accession>